<dbReference type="Proteomes" id="UP000317209">
    <property type="component" value="Unassembled WGS sequence"/>
</dbReference>
<feature type="region of interest" description="Disordered" evidence="4">
    <location>
        <begin position="918"/>
        <end position="942"/>
    </location>
</feature>
<sequence length="942" mass="100307">MVGMDPSPIVLPSAPSPARRAPLPFVAAVVPVATGIVLWLVSGSLYALCFAALGPLMIAASVLDGARTRRRDRRRDEAEADAAWQSAENELRTRQQAEHDAQWHRHPDAAGCLMQPPLRGTDAPDGSTALVVGRGAAPSGIRSTGGEGERAREFQRRCGILERSPLRVPLGQGVCVRGPAPQSAAVARALVVQLCLRFSPAQLVLVGDRLQEHGLTTLPHARSARRGGYRLGLLAPGDARIAVDAAVWVVPPGSDVPEGLTTVIDVTELRCATVRTPSGSQEVALEAFSVDQIMQIGRDSGDDAEAPDDVPASVALQELAQPSGEPGLPAAVGRSGQGDVVLDIVADGPHAIVTGTTGTGKSELLVTWVTAMAQAHGPDRVSFVLADFKGGTAFEPLRALRQVAAVITDLDQDGARRGVTSLTAEIRRRESLLAGAGARDVSEIAIPRLVIVIDEFAALLQEHPDLGQVFTDVAARGRALGMHLILGTQRASGVVRDALAANCPLRFSLRVADAADSRLVIGTAEAAELPGGAESRGLGFVRRPQDLEPQIVRVARTAEADVNRVSSEWASARRPPSPWQPALPALLPLDEVRAGTATPSDLLVLGRADVPAQQSQPVEVLRPGVDRGLAILGASGAGRTSALRMLAAQDPQAIWMPDDLEAAWDAVSSWSEGHARLPRLVLCDDIDRRTAELPPEYAQEWLRRVEALVRSGRETTFVITATRSAGGIGRLLESMPRRALLRMSSRVEHLAAGGESAGFLADRPAGRARIGEREVQFAWVEDIDSALSPPPVPRWSPGQADSGIVSPAASQVVARLRTEYPEREVMMVQPGGRTERSGALLVADAETWQRHPAEWRRVRAEGEVLFRAENPVDLRQLTGVRDLPPYARAHAGRAWSMRAEGPARRVIVPAFAPMAGQRVGQQAAHLTRRQRRADRSGGGSGS</sequence>
<evidence type="ECO:0000256" key="1">
    <source>
        <dbReference type="ARBA" id="ARBA00022741"/>
    </source>
</evidence>
<organism evidence="7 8">
    <name type="scientific">Microbacterium saperdae</name>
    <dbReference type="NCBI Taxonomy" id="69368"/>
    <lineage>
        <taxon>Bacteria</taxon>
        <taxon>Bacillati</taxon>
        <taxon>Actinomycetota</taxon>
        <taxon>Actinomycetes</taxon>
        <taxon>Micrococcales</taxon>
        <taxon>Microbacteriaceae</taxon>
        <taxon>Microbacterium</taxon>
    </lineage>
</organism>
<dbReference type="InterPro" id="IPR002543">
    <property type="entry name" value="FtsK_dom"/>
</dbReference>
<dbReference type="InterPro" id="IPR050206">
    <property type="entry name" value="FtsK/SpoIIIE/SftA"/>
</dbReference>
<feature type="region of interest" description="Disordered" evidence="4">
    <location>
        <begin position="67"/>
        <end position="125"/>
    </location>
</feature>
<feature type="transmembrane region" description="Helical" evidence="5">
    <location>
        <begin position="21"/>
        <end position="39"/>
    </location>
</feature>
<keyword evidence="2 3" id="KW-0067">ATP-binding</keyword>
<name>A0A543BNU3_9MICO</name>
<keyword evidence="5" id="KW-1133">Transmembrane helix</keyword>
<dbReference type="Pfam" id="PF01580">
    <property type="entry name" value="FtsK_SpoIIIE"/>
    <property type="match status" value="1"/>
</dbReference>
<dbReference type="GO" id="GO:0003677">
    <property type="term" value="F:DNA binding"/>
    <property type="evidence" value="ECO:0007669"/>
    <property type="project" value="InterPro"/>
</dbReference>
<dbReference type="PROSITE" id="PS50901">
    <property type="entry name" value="FTSK"/>
    <property type="match status" value="1"/>
</dbReference>
<protein>
    <submittedName>
        <fullName evidence="7">FtsK/SpoIIIE family protein</fullName>
    </submittedName>
</protein>
<feature type="binding site" evidence="3">
    <location>
        <begin position="355"/>
        <end position="362"/>
    </location>
    <ligand>
        <name>ATP</name>
        <dbReference type="ChEBI" id="CHEBI:30616"/>
    </ligand>
</feature>
<feature type="compositionally biased region" description="Basic and acidic residues" evidence="4">
    <location>
        <begin position="89"/>
        <end position="108"/>
    </location>
</feature>
<dbReference type="Gene3D" id="3.40.50.300">
    <property type="entry name" value="P-loop containing nucleotide triphosphate hydrolases"/>
    <property type="match status" value="3"/>
</dbReference>
<evidence type="ECO:0000256" key="3">
    <source>
        <dbReference type="PROSITE-ProRule" id="PRU00289"/>
    </source>
</evidence>
<evidence type="ECO:0000256" key="5">
    <source>
        <dbReference type="SAM" id="Phobius"/>
    </source>
</evidence>
<evidence type="ECO:0000259" key="6">
    <source>
        <dbReference type="PROSITE" id="PS50901"/>
    </source>
</evidence>
<feature type="transmembrane region" description="Helical" evidence="5">
    <location>
        <begin position="45"/>
        <end position="66"/>
    </location>
</feature>
<accession>A0A543BNU3</accession>
<proteinExistence type="predicted"/>
<comment type="caution">
    <text evidence="7">The sequence shown here is derived from an EMBL/GenBank/DDBJ whole genome shotgun (WGS) entry which is preliminary data.</text>
</comment>
<dbReference type="OrthoDB" id="9807790at2"/>
<dbReference type="InterPro" id="IPR027417">
    <property type="entry name" value="P-loop_NTPase"/>
</dbReference>
<dbReference type="GO" id="GO:0005524">
    <property type="term" value="F:ATP binding"/>
    <property type="evidence" value="ECO:0007669"/>
    <property type="project" value="UniProtKB-UniRule"/>
</dbReference>
<keyword evidence="1 3" id="KW-0547">Nucleotide-binding</keyword>
<evidence type="ECO:0000313" key="7">
    <source>
        <dbReference type="EMBL" id="TQL86505.1"/>
    </source>
</evidence>
<keyword evidence="8" id="KW-1185">Reference proteome</keyword>
<dbReference type="AlphaFoldDB" id="A0A543BNU3"/>
<keyword evidence="5" id="KW-0472">Membrane</keyword>
<evidence type="ECO:0000313" key="8">
    <source>
        <dbReference type="Proteomes" id="UP000317209"/>
    </source>
</evidence>
<dbReference type="PANTHER" id="PTHR22683">
    <property type="entry name" value="SPORULATION PROTEIN RELATED"/>
    <property type="match status" value="1"/>
</dbReference>
<evidence type="ECO:0000256" key="4">
    <source>
        <dbReference type="SAM" id="MobiDB-lite"/>
    </source>
</evidence>
<gene>
    <name evidence="7" type="ORF">FB560_2165</name>
</gene>
<evidence type="ECO:0000256" key="2">
    <source>
        <dbReference type="ARBA" id="ARBA00022840"/>
    </source>
</evidence>
<dbReference type="EMBL" id="VFOX01000001">
    <property type="protein sequence ID" value="TQL86505.1"/>
    <property type="molecule type" value="Genomic_DNA"/>
</dbReference>
<keyword evidence="5" id="KW-0812">Transmembrane</keyword>
<dbReference type="SUPFAM" id="SSF52540">
    <property type="entry name" value="P-loop containing nucleoside triphosphate hydrolases"/>
    <property type="match status" value="2"/>
</dbReference>
<dbReference type="PANTHER" id="PTHR22683:SF1">
    <property type="entry name" value="TYPE VII SECRETION SYSTEM PROTEIN ESSC"/>
    <property type="match status" value="1"/>
</dbReference>
<dbReference type="CDD" id="cd01127">
    <property type="entry name" value="TrwB_TraG_TraD_VirD4"/>
    <property type="match status" value="1"/>
</dbReference>
<reference evidence="7 8" key="1">
    <citation type="submission" date="2019-06" db="EMBL/GenBank/DDBJ databases">
        <title>Sequencing the genomes of 1000 actinobacteria strains.</title>
        <authorList>
            <person name="Klenk H.-P."/>
        </authorList>
    </citation>
    <scope>NUCLEOTIDE SEQUENCE [LARGE SCALE GENOMIC DNA]</scope>
    <source>
        <strain evidence="7 8">DSM 20169</strain>
    </source>
</reference>
<feature type="domain" description="FtsK" evidence="6">
    <location>
        <begin position="337"/>
        <end position="518"/>
    </location>
</feature>